<dbReference type="InterPro" id="IPR027417">
    <property type="entry name" value="P-loop_NTPase"/>
</dbReference>
<dbReference type="Proteomes" id="UP001057375">
    <property type="component" value="Unassembled WGS sequence"/>
</dbReference>
<evidence type="ECO:0000256" key="6">
    <source>
        <dbReference type="ARBA" id="ARBA00024036"/>
    </source>
</evidence>
<dbReference type="PANTHER" id="PTHR42961">
    <property type="entry name" value="IRON-SULFUR PROTEIN NUBPL"/>
    <property type="match status" value="1"/>
</dbReference>
<evidence type="ECO:0000256" key="3">
    <source>
        <dbReference type="ARBA" id="ARBA00022840"/>
    </source>
</evidence>
<dbReference type="SUPFAM" id="SSF52540">
    <property type="entry name" value="P-loop containing nucleoside triphosphate hydrolases"/>
    <property type="match status" value="1"/>
</dbReference>
<keyword evidence="4" id="KW-0408">Iron</keyword>
<gene>
    <name evidence="7" type="ORF">ADUPG1_011498</name>
</gene>
<evidence type="ECO:0000256" key="4">
    <source>
        <dbReference type="ARBA" id="ARBA00023004"/>
    </source>
</evidence>
<organism evidence="7 8">
    <name type="scientific">Aduncisulcus paluster</name>
    <dbReference type="NCBI Taxonomy" id="2918883"/>
    <lineage>
        <taxon>Eukaryota</taxon>
        <taxon>Metamonada</taxon>
        <taxon>Carpediemonas-like organisms</taxon>
        <taxon>Aduncisulcus</taxon>
    </lineage>
</organism>
<evidence type="ECO:0000313" key="7">
    <source>
        <dbReference type="EMBL" id="GKT19403.1"/>
    </source>
</evidence>
<dbReference type="PROSITE" id="PS01215">
    <property type="entry name" value="MRP"/>
    <property type="match status" value="1"/>
</dbReference>
<dbReference type="InterPro" id="IPR019591">
    <property type="entry name" value="Mrp/NBP35_ATP-bd"/>
</dbReference>
<dbReference type="PANTHER" id="PTHR42961:SF2">
    <property type="entry name" value="IRON-SULFUR PROTEIN NUBPL"/>
    <property type="match status" value="1"/>
</dbReference>
<dbReference type="CDD" id="cd02037">
    <property type="entry name" value="Mrp_NBP35"/>
    <property type="match status" value="1"/>
</dbReference>
<evidence type="ECO:0000256" key="2">
    <source>
        <dbReference type="ARBA" id="ARBA00022741"/>
    </source>
</evidence>
<dbReference type="Pfam" id="PF10609">
    <property type="entry name" value="ParA"/>
    <property type="match status" value="1"/>
</dbReference>
<protein>
    <submittedName>
        <fullName evidence="7">Multi-domain containing protein</fullName>
    </submittedName>
</protein>
<dbReference type="EMBL" id="BQXS01012050">
    <property type="protein sequence ID" value="GKT19403.1"/>
    <property type="molecule type" value="Genomic_DNA"/>
</dbReference>
<reference evidence="7" key="1">
    <citation type="submission" date="2022-03" db="EMBL/GenBank/DDBJ databases">
        <title>Draft genome sequence of Aduncisulcus paluster, a free-living microaerophilic Fornicata.</title>
        <authorList>
            <person name="Yuyama I."/>
            <person name="Kume K."/>
            <person name="Tamura T."/>
            <person name="Inagaki Y."/>
            <person name="Hashimoto T."/>
        </authorList>
    </citation>
    <scope>NUCLEOTIDE SEQUENCE</scope>
    <source>
        <strain evidence="7">NY0171</strain>
    </source>
</reference>
<dbReference type="InterPro" id="IPR000808">
    <property type="entry name" value="Mrp-like_CS"/>
</dbReference>
<dbReference type="HAMAP" id="MF_02040">
    <property type="entry name" value="Mrp_NBP35"/>
    <property type="match status" value="1"/>
</dbReference>
<dbReference type="InterPro" id="IPR033756">
    <property type="entry name" value="YlxH/NBP35"/>
</dbReference>
<evidence type="ECO:0000256" key="1">
    <source>
        <dbReference type="ARBA" id="ARBA00022723"/>
    </source>
</evidence>
<keyword evidence="8" id="KW-1185">Reference proteome</keyword>
<evidence type="ECO:0000256" key="5">
    <source>
        <dbReference type="ARBA" id="ARBA00023014"/>
    </source>
</evidence>
<dbReference type="Gene3D" id="3.40.50.300">
    <property type="entry name" value="P-loop containing nucleotide triphosphate hydrolases"/>
    <property type="match status" value="1"/>
</dbReference>
<dbReference type="InterPro" id="IPR044304">
    <property type="entry name" value="NUBPL-like"/>
</dbReference>
<keyword evidence="1" id="KW-0479">Metal-binding</keyword>
<comment type="caution">
    <text evidence="7">The sequence shown here is derived from an EMBL/GenBank/DDBJ whole genome shotgun (WGS) entry which is preliminary data.</text>
</comment>
<comment type="similarity">
    <text evidence="6">Belongs to the Mrp/NBP35 ATP-binding proteins family.</text>
</comment>
<proteinExistence type="inferred from homology"/>
<keyword evidence="3" id="KW-0067">ATP-binding</keyword>
<name>A0ABQ5JVX7_9EUKA</name>
<keyword evidence="5" id="KW-0411">Iron-sulfur</keyword>
<evidence type="ECO:0000313" key="8">
    <source>
        <dbReference type="Proteomes" id="UP001057375"/>
    </source>
</evidence>
<sequence length="302" mass="31902">MQAAQSILSDGVKPSGLTGVKNIIAVSSGKGGVGKSCLTVNLASSLRKSNLKVGVFDADISGPSIPFMMGTEDFTPTMNEDHLISPATTDDGILVSSMGMIVPPEQALAWRGPILSSAVNQLLNDTAWGDLDVLLVDCPPGTGDAQLSLGQSEKLSGAVVVTTPHRIACLDARRGIELLMEMGVPVLGLVENMATIMCDECGHKQEMVKEVSLEKGEVSGARVDTLSKETGVPLLGQIDYLPELAALADRGVTAVRALHMLSDKDHSKALKDKISKVVESYDIVAGKVRKNLKGFEDMFSTK</sequence>
<accession>A0ABQ5JVX7</accession>
<keyword evidence="2" id="KW-0547">Nucleotide-binding</keyword>